<keyword evidence="1" id="KW-1133">Transmembrane helix</keyword>
<sequence length="158" mass="18181">MNIFSEFFLLFILFVTTIFSTFFCIIGLSTPGWYFDNYRNLFCDQCPKTPSSLAIISMILLIICIILLALLIARIIDQQQIFLIRFIIPSLLILSTIFLLIALTSYLNFINPNHGYSYYLSIISFLFSYIASLLAVFWLGTGGFLSKTYSVDIFIENR</sequence>
<feature type="transmembrane region" description="Helical" evidence="1">
    <location>
        <begin position="118"/>
        <end position="139"/>
    </location>
</feature>
<keyword evidence="1" id="KW-0812">Transmembrane</keyword>
<dbReference type="EMBL" id="CAJNOG010000283">
    <property type="protein sequence ID" value="CAF1144361.1"/>
    <property type="molecule type" value="Genomic_DNA"/>
</dbReference>
<accession>A0A814S993</accession>
<dbReference type="Proteomes" id="UP000663845">
    <property type="component" value="Unassembled WGS sequence"/>
</dbReference>
<dbReference type="EMBL" id="CAJOAZ010000077">
    <property type="protein sequence ID" value="CAF3520066.1"/>
    <property type="molecule type" value="Genomic_DNA"/>
</dbReference>
<feature type="transmembrane region" description="Helical" evidence="1">
    <location>
        <begin position="54"/>
        <end position="76"/>
    </location>
</feature>
<organism evidence="2 6">
    <name type="scientific">Adineta steineri</name>
    <dbReference type="NCBI Taxonomy" id="433720"/>
    <lineage>
        <taxon>Eukaryota</taxon>
        <taxon>Metazoa</taxon>
        <taxon>Spiralia</taxon>
        <taxon>Gnathifera</taxon>
        <taxon>Rotifera</taxon>
        <taxon>Eurotatoria</taxon>
        <taxon>Bdelloidea</taxon>
        <taxon>Adinetida</taxon>
        <taxon>Adinetidae</taxon>
        <taxon>Adineta</taxon>
    </lineage>
</organism>
<dbReference type="Proteomes" id="UP000663881">
    <property type="component" value="Unassembled WGS sequence"/>
</dbReference>
<comment type="caution">
    <text evidence="2">The sequence shown here is derived from an EMBL/GenBank/DDBJ whole genome shotgun (WGS) entry which is preliminary data.</text>
</comment>
<name>A0A814S993_9BILA</name>
<dbReference type="Proteomes" id="UP000663844">
    <property type="component" value="Unassembled WGS sequence"/>
</dbReference>
<gene>
    <name evidence="2" type="ORF">JYZ213_LOCUS23739</name>
    <name evidence="5" type="ORF">OKA104_LOCUS5692</name>
    <name evidence="4" type="ORF">OXD698_LOCUS2370</name>
    <name evidence="3" type="ORF">VCS650_LOCUS24245</name>
</gene>
<reference evidence="2" key="1">
    <citation type="submission" date="2021-02" db="EMBL/GenBank/DDBJ databases">
        <authorList>
            <person name="Nowell W R."/>
        </authorList>
    </citation>
    <scope>NUCLEOTIDE SEQUENCE</scope>
</reference>
<dbReference type="OrthoDB" id="10055874at2759"/>
<evidence type="ECO:0000256" key="1">
    <source>
        <dbReference type="SAM" id="Phobius"/>
    </source>
</evidence>
<evidence type="ECO:0000313" key="5">
    <source>
        <dbReference type="EMBL" id="CAF3582733.1"/>
    </source>
</evidence>
<dbReference type="AlphaFoldDB" id="A0A814S993"/>
<evidence type="ECO:0000313" key="3">
    <source>
        <dbReference type="EMBL" id="CAF1176682.1"/>
    </source>
</evidence>
<evidence type="ECO:0000313" key="4">
    <source>
        <dbReference type="EMBL" id="CAF3520066.1"/>
    </source>
</evidence>
<feature type="transmembrane region" description="Helical" evidence="1">
    <location>
        <begin position="83"/>
        <end position="106"/>
    </location>
</feature>
<dbReference type="Proteomes" id="UP000663891">
    <property type="component" value="Unassembled WGS sequence"/>
</dbReference>
<evidence type="ECO:0000313" key="6">
    <source>
        <dbReference type="Proteomes" id="UP000663845"/>
    </source>
</evidence>
<proteinExistence type="predicted"/>
<evidence type="ECO:0000313" key="2">
    <source>
        <dbReference type="EMBL" id="CAF1144361.1"/>
    </source>
</evidence>
<feature type="transmembrane region" description="Helical" evidence="1">
    <location>
        <begin position="7"/>
        <end position="34"/>
    </location>
</feature>
<keyword evidence="1" id="KW-0472">Membrane</keyword>
<dbReference type="EMBL" id="CAJOAY010000200">
    <property type="protein sequence ID" value="CAF3582733.1"/>
    <property type="molecule type" value="Genomic_DNA"/>
</dbReference>
<dbReference type="EMBL" id="CAJNON010000295">
    <property type="protein sequence ID" value="CAF1176682.1"/>
    <property type="molecule type" value="Genomic_DNA"/>
</dbReference>
<protein>
    <submittedName>
        <fullName evidence="2">Uncharacterized protein</fullName>
    </submittedName>
</protein>